<evidence type="ECO:0000259" key="4">
    <source>
        <dbReference type="Pfam" id="PF00005"/>
    </source>
</evidence>
<dbReference type="InterPro" id="IPR003439">
    <property type="entry name" value="ABC_transporter-like_ATP-bd"/>
</dbReference>
<feature type="domain" description="ABC transporter" evidence="4">
    <location>
        <begin position="89"/>
        <end position="124"/>
    </location>
</feature>
<dbReference type="PANTHER" id="PTHR48042:SF9">
    <property type="entry name" value="ABC-2 TYPE TRANSPORTER FAMILY PROTEIN, EXPRESSED"/>
    <property type="match status" value="1"/>
</dbReference>
<protein>
    <recommendedName>
        <fullName evidence="4">ABC transporter domain-containing protein</fullName>
    </recommendedName>
</protein>
<sequence length="221" mass="23279">MRPLWPNGGSTGSSVDVSLTSGRRRPTSAGSGSGSGGGGREEVYFADVEEVRAAPADACREDPAVYLTWEDVCVTASGAGSRATPARILEGISGHARPGEVLAIMGPSGFGKTTLLDALADLERGGCRLRFEKRQHQGEATTPPGSRGKLHDDGCLPFFRPWSPPASLPPPPICSALASYTEEPTSFVLVGGRRSAFVRRRPPNRHHRPHLLPSSAACGGR</sequence>
<dbReference type="AlphaFoldDB" id="B9GCT9"/>
<dbReference type="SUPFAM" id="SSF52540">
    <property type="entry name" value="P-loop containing nucleoside triphosphate hydrolases"/>
    <property type="match status" value="1"/>
</dbReference>
<keyword evidence="2" id="KW-0813">Transport</keyword>
<gene>
    <name evidence="5" type="ORF">OsJ_35863</name>
</gene>
<dbReference type="InterPro" id="IPR027417">
    <property type="entry name" value="P-loop_NTPase"/>
</dbReference>
<dbReference type="Proteomes" id="UP000007752">
    <property type="component" value="Chromosome 12"/>
</dbReference>
<accession>B9GCT9</accession>
<dbReference type="Gene3D" id="3.40.50.300">
    <property type="entry name" value="P-loop containing nucleotide triphosphate hydrolases"/>
    <property type="match status" value="1"/>
</dbReference>
<organism evidence="5">
    <name type="scientific">Oryza sativa subsp. japonica</name>
    <name type="common">Rice</name>
    <dbReference type="NCBI Taxonomy" id="39947"/>
    <lineage>
        <taxon>Eukaryota</taxon>
        <taxon>Viridiplantae</taxon>
        <taxon>Streptophyta</taxon>
        <taxon>Embryophyta</taxon>
        <taxon>Tracheophyta</taxon>
        <taxon>Spermatophyta</taxon>
        <taxon>Magnoliopsida</taxon>
        <taxon>Liliopsida</taxon>
        <taxon>Poales</taxon>
        <taxon>Poaceae</taxon>
        <taxon>BOP clade</taxon>
        <taxon>Oryzoideae</taxon>
        <taxon>Oryzeae</taxon>
        <taxon>Oryzinae</taxon>
        <taxon>Oryza</taxon>
        <taxon>Oryza sativa</taxon>
    </lineage>
</organism>
<evidence type="ECO:0000313" key="5">
    <source>
        <dbReference type="EMBL" id="EEE53096.1"/>
    </source>
</evidence>
<dbReference type="InterPro" id="IPR052215">
    <property type="entry name" value="Plant_ABCG"/>
</dbReference>
<reference evidence="5" key="1">
    <citation type="journal article" date="2005" name="PLoS Biol.">
        <title>The genomes of Oryza sativa: a history of duplications.</title>
        <authorList>
            <person name="Yu J."/>
            <person name="Wang J."/>
            <person name="Lin W."/>
            <person name="Li S."/>
            <person name="Li H."/>
            <person name="Zhou J."/>
            <person name="Ni P."/>
            <person name="Dong W."/>
            <person name="Hu S."/>
            <person name="Zeng C."/>
            <person name="Zhang J."/>
            <person name="Zhang Y."/>
            <person name="Li R."/>
            <person name="Xu Z."/>
            <person name="Li S."/>
            <person name="Li X."/>
            <person name="Zheng H."/>
            <person name="Cong L."/>
            <person name="Lin L."/>
            <person name="Yin J."/>
            <person name="Geng J."/>
            <person name="Li G."/>
            <person name="Shi J."/>
            <person name="Liu J."/>
            <person name="Lv H."/>
            <person name="Li J."/>
            <person name="Wang J."/>
            <person name="Deng Y."/>
            <person name="Ran L."/>
            <person name="Shi X."/>
            <person name="Wang X."/>
            <person name="Wu Q."/>
            <person name="Li C."/>
            <person name="Ren X."/>
            <person name="Wang J."/>
            <person name="Wang X."/>
            <person name="Li D."/>
            <person name="Liu D."/>
            <person name="Zhang X."/>
            <person name="Ji Z."/>
            <person name="Zhao W."/>
            <person name="Sun Y."/>
            <person name="Zhang Z."/>
            <person name="Bao J."/>
            <person name="Han Y."/>
            <person name="Dong L."/>
            <person name="Ji J."/>
            <person name="Chen P."/>
            <person name="Wu S."/>
            <person name="Liu J."/>
            <person name="Xiao Y."/>
            <person name="Bu D."/>
            <person name="Tan J."/>
            <person name="Yang L."/>
            <person name="Ye C."/>
            <person name="Zhang J."/>
            <person name="Xu J."/>
            <person name="Zhou Y."/>
            <person name="Yu Y."/>
            <person name="Zhang B."/>
            <person name="Zhuang S."/>
            <person name="Wei H."/>
            <person name="Liu B."/>
            <person name="Lei M."/>
            <person name="Yu H."/>
            <person name="Li Y."/>
            <person name="Xu H."/>
            <person name="Wei S."/>
            <person name="He X."/>
            <person name="Fang L."/>
            <person name="Zhang Z."/>
            <person name="Zhang Y."/>
            <person name="Huang X."/>
            <person name="Su Z."/>
            <person name="Tong W."/>
            <person name="Li J."/>
            <person name="Tong Z."/>
            <person name="Li S."/>
            <person name="Ye J."/>
            <person name="Wang L."/>
            <person name="Fang L."/>
            <person name="Lei T."/>
            <person name="Chen C."/>
            <person name="Chen H."/>
            <person name="Xu Z."/>
            <person name="Li H."/>
            <person name="Huang H."/>
            <person name="Zhang F."/>
            <person name="Xu H."/>
            <person name="Li N."/>
            <person name="Zhao C."/>
            <person name="Li S."/>
            <person name="Dong L."/>
            <person name="Huang Y."/>
            <person name="Li L."/>
            <person name="Xi Y."/>
            <person name="Qi Q."/>
            <person name="Li W."/>
            <person name="Zhang B."/>
            <person name="Hu W."/>
            <person name="Zhang Y."/>
            <person name="Tian X."/>
            <person name="Jiao Y."/>
            <person name="Liang X."/>
            <person name="Jin J."/>
            <person name="Gao L."/>
            <person name="Zheng W."/>
            <person name="Hao B."/>
            <person name="Liu S."/>
            <person name="Wang W."/>
            <person name="Yuan L."/>
            <person name="Cao M."/>
            <person name="McDermott J."/>
            <person name="Samudrala R."/>
            <person name="Wang J."/>
            <person name="Wong G.K."/>
            <person name="Yang H."/>
        </authorList>
    </citation>
    <scope>NUCLEOTIDE SEQUENCE [LARGE SCALE GENOMIC DNA]</scope>
</reference>
<dbReference type="EMBL" id="CM000149">
    <property type="protein sequence ID" value="EEE53096.1"/>
    <property type="molecule type" value="Genomic_DNA"/>
</dbReference>
<evidence type="ECO:0000256" key="3">
    <source>
        <dbReference type="SAM" id="MobiDB-lite"/>
    </source>
</evidence>
<reference evidence="5" key="2">
    <citation type="submission" date="2008-12" db="EMBL/GenBank/DDBJ databases">
        <title>Improved gene annotation of the rice (Oryza sativa) genomes.</title>
        <authorList>
            <person name="Wang J."/>
            <person name="Li R."/>
            <person name="Fan W."/>
            <person name="Huang Q."/>
            <person name="Zhang J."/>
            <person name="Zhou Y."/>
            <person name="Hu Y."/>
            <person name="Zi S."/>
            <person name="Li J."/>
            <person name="Ni P."/>
            <person name="Zheng H."/>
            <person name="Zhang Y."/>
            <person name="Zhao M."/>
            <person name="Hao Q."/>
            <person name="McDermott J."/>
            <person name="Samudrala R."/>
            <person name="Kristiansen K."/>
            <person name="Wong G.K.-S."/>
        </authorList>
    </citation>
    <scope>NUCLEOTIDE SEQUENCE</scope>
</reference>
<proteinExistence type="inferred from homology"/>
<feature type="compositionally biased region" description="Basic residues" evidence="3">
    <location>
        <begin position="200"/>
        <end position="210"/>
    </location>
</feature>
<feature type="region of interest" description="Disordered" evidence="3">
    <location>
        <begin position="200"/>
        <end position="221"/>
    </location>
</feature>
<evidence type="ECO:0000256" key="1">
    <source>
        <dbReference type="ARBA" id="ARBA00005814"/>
    </source>
</evidence>
<dbReference type="PANTHER" id="PTHR48042">
    <property type="entry name" value="ABC TRANSPORTER G FAMILY MEMBER 11"/>
    <property type="match status" value="1"/>
</dbReference>
<feature type="region of interest" description="Disordered" evidence="3">
    <location>
        <begin position="1"/>
        <end position="42"/>
    </location>
</feature>
<dbReference type="GO" id="GO:0016887">
    <property type="term" value="F:ATP hydrolysis activity"/>
    <property type="evidence" value="ECO:0007669"/>
    <property type="project" value="InterPro"/>
</dbReference>
<dbReference type="Pfam" id="PF00005">
    <property type="entry name" value="ABC_tran"/>
    <property type="match status" value="1"/>
</dbReference>
<name>B9GCT9_ORYSJ</name>
<evidence type="ECO:0000256" key="2">
    <source>
        <dbReference type="ARBA" id="ARBA00022448"/>
    </source>
</evidence>
<comment type="similarity">
    <text evidence="1">Belongs to the ABC transporter superfamily. ABCG family. Eye pigment precursor importer (TC 3.A.1.204) subfamily.</text>
</comment>
<dbReference type="GO" id="GO:0005524">
    <property type="term" value="F:ATP binding"/>
    <property type="evidence" value="ECO:0007669"/>
    <property type="project" value="InterPro"/>
</dbReference>